<feature type="domain" description="B box-type" evidence="3">
    <location>
        <begin position="270"/>
        <end position="312"/>
    </location>
</feature>
<dbReference type="OMA" id="CCFGGAH"/>
<dbReference type="Gene3D" id="3.30.160.60">
    <property type="entry name" value="Classic Zinc Finger"/>
    <property type="match status" value="1"/>
</dbReference>
<dbReference type="PANTHER" id="PTHR25462:SF296">
    <property type="entry name" value="MEIOTIC P26, ISOFORM F"/>
    <property type="match status" value="1"/>
</dbReference>
<proteinExistence type="predicted"/>
<reference evidence="4 5" key="1">
    <citation type="journal article" date="2015" name="PLoS Pathog.">
        <title>Leptomonas seymouri: Adaptations to the Dixenous Life Cycle Analyzed by Genome Sequencing, Transcriptome Profiling and Co-infection with Leishmania donovani.</title>
        <authorList>
            <person name="Kraeva N."/>
            <person name="Butenko A."/>
            <person name="Hlavacova J."/>
            <person name="Kostygov A."/>
            <person name="Myskova J."/>
            <person name="Grybchuk D."/>
            <person name="Lestinova T."/>
            <person name="Votypka J."/>
            <person name="Volf P."/>
            <person name="Opperdoes F."/>
            <person name="Flegontov P."/>
            <person name="Lukes J."/>
            <person name="Yurchenko V."/>
        </authorList>
    </citation>
    <scope>NUCLEOTIDE SEQUENCE [LARGE SCALE GENOMIC DNA]</scope>
    <source>
        <strain evidence="4 5">ATCC 30220</strain>
    </source>
</reference>
<dbReference type="EMBL" id="LJSK01000056">
    <property type="protein sequence ID" value="KPI88265.1"/>
    <property type="molecule type" value="Genomic_DNA"/>
</dbReference>
<dbReference type="Pfam" id="PF22586">
    <property type="entry name" value="ANCHR-like_BBOX"/>
    <property type="match status" value="1"/>
</dbReference>
<dbReference type="Pfam" id="PF00643">
    <property type="entry name" value="zf-B_box"/>
    <property type="match status" value="1"/>
</dbReference>
<dbReference type="InterPro" id="IPR047153">
    <property type="entry name" value="TRIM45/56/19-like"/>
</dbReference>
<accession>A0A0N1HZ00</accession>
<dbReference type="InterPro" id="IPR000315">
    <property type="entry name" value="Znf_B-box"/>
</dbReference>
<sequence>MAKRNIVPAPSSSSAAAPAAAEMSVCCSLVDEDQLFHGRDQQERLSGEEAAPQPESSACSSALDATMQLEPQEWPFLCPFCCSAKLTDPVALHAPVEAHAVSGSTAHCLGCRTCAERWHGATRVWDESASPSPDGDGCVHSSRTSLSSPCVTCPLCDCAVPTATVDSFVSLNASAQRDQKSAILRHPEMIRNCYTGLVPLSKKSGDTAVKGFQSTTSAAALYCGVCEEQKATRMCVQCDFGLCDACHDATHSKGKFKLHEMVALDQARRRDQLKCREHAGMLLDLYCETCATCVCVTCCFGGAHRGHEVFTLADIAQRTAAVLKEEAQELSTPREMAAAARTELAALWPLYKSKVSAVEGDIQRCFSRLRGVLQEREDALLKALGTASADVERRSTRLLSAAGALADLLDDASGRLESFHEAVNPATLMRVAQRLREQLAWTLRAASQLAEEAAAAVDGWKYQLGEEGVNGCRMASFDMLNAQIPNEKGILQYQQVLADLGRLEVSADLQPPTVCTSASESELGHENVQEEVEADAHPPANVGRDAVRRSEDIQSVSPAPSQRYQEERPQLTSCPKPAKAVSRVREVEPLRLAEGMAPVAAGAVAEGDMPQLRPSHMSEVPSQLPKASTSSESTRAGRSTEIHLTSGTGGISVGLLRDEEPRPATSARSSVPRSLIIGGFRGQTTLPFSTHSRATSSASQVRAALDALEKKDTDSCSASSASYARSTNGLRLRSEDAAHYARDTMPFRVSMPQKRVLSIDRTDDFQLADSSNINTASSSSWRALKLHRASSMQNTASAELAVRRSSLSRAPYASSSGASSAWQMGGPTRLSFFSEYEVCKLSKSSCVSPVRGLSGDAFSEEHREMTKRRTTGLHLEL</sequence>
<comment type="caution">
    <text evidence="4">The sequence shown here is derived from an EMBL/GenBank/DDBJ whole genome shotgun (WGS) entry which is preliminary data.</text>
</comment>
<dbReference type="SMART" id="SM00336">
    <property type="entry name" value="BBOX"/>
    <property type="match status" value="2"/>
</dbReference>
<dbReference type="PANTHER" id="PTHR25462">
    <property type="entry name" value="BONUS, ISOFORM C-RELATED"/>
    <property type="match status" value="1"/>
</dbReference>
<evidence type="ECO:0000259" key="3">
    <source>
        <dbReference type="PROSITE" id="PS50119"/>
    </source>
</evidence>
<feature type="region of interest" description="Disordered" evidence="2">
    <location>
        <begin position="513"/>
        <end position="582"/>
    </location>
</feature>
<evidence type="ECO:0000256" key="2">
    <source>
        <dbReference type="SAM" id="MobiDB-lite"/>
    </source>
</evidence>
<dbReference type="GO" id="GO:0008270">
    <property type="term" value="F:zinc ion binding"/>
    <property type="evidence" value="ECO:0007669"/>
    <property type="project" value="UniProtKB-KW"/>
</dbReference>
<keyword evidence="1" id="KW-0863">Zinc-finger</keyword>
<feature type="compositionally biased region" description="Polar residues" evidence="2">
    <location>
        <begin position="625"/>
        <end position="646"/>
    </location>
</feature>
<dbReference type="OrthoDB" id="264520at2759"/>
<feature type="domain" description="B box-type" evidence="3">
    <location>
        <begin position="218"/>
        <end position="264"/>
    </location>
</feature>
<dbReference type="Proteomes" id="UP000038009">
    <property type="component" value="Unassembled WGS sequence"/>
</dbReference>
<dbReference type="PROSITE" id="PS50119">
    <property type="entry name" value="ZF_BBOX"/>
    <property type="match status" value="2"/>
</dbReference>
<evidence type="ECO:0000256" key="1">
    <source>
        <dbReference type="PROSITE-ProRule" id="PRU00024"/>
    </source>
</evidence>
<dbReference type="SUPFAM" id="SSF57845">
    <property type="entry name" value="B-box zinc-binding domain"/>
    <property type="match status" value="1"/>
</dbReference>
<feature type="compositionally biased region" description="Polar residues" evidence="2">
    <location>
        <begin position="553"/>
        <end position="563"/>
    </location>
</feature>
<protein>
    <recommendedName>
        <fullName evidence="3">B box-type domain-containing protein</fullName>
    </recommendedName>
</protein>
<evidence type="ECO:0000313" key="5">
    <source>
        <dbReference type="Proteomes" id="UP000038009"/>
    </source>
</evidence>
<keyword evidence="1" id="KW-0862">Zinc</keyword>
<evidence type="ECO:0000313" key="4">
    <source>
        <dbReference type="EMBL" id="KPI88265.1"/>
    </source>
</evidence>
<gene>
    <name evidence="4" type="ORF">ABL78_2627</name>
</gene>
<keyword evidence="5" id="KW-1185">Reference proteome</keyword>
<dbReference type="AlphaFoldDB" id="A0A0N1HZ00"/>
<keyword evidence="1" id="KW-0479">Metal-binding</keyword>
<feature type="region of interest" description="Disordered" evidence="2">
    <location>
        <begin position="610"/>
        <end position="670"/>
    </location>
</feature>
<dbReference type="VEuPathDB" id="TriTrypDB:Lsey_0056_0040"/>
<name>A0A0N1HZ00_LEPSE</name>
<organism evidence="4 5">
    <name type="scientific">Leptomonas seymouri</name>
    <dbReference type="NCBI Taxonomy" id="5684"/>
    <lineage>
        <taxon>Eukaryota</taxon>
        <taxon>Discoba</taxon>
        <taxon>Euglenozoa</taxon>
        <taxon>Kinetoplastea</taxon>
        <taxon>Metakinetoplastina</taxon>
        <taxon>Trypanosomatida</taxon>
        <taxon>Trypanosomatidae</taxon>
        <taxon>Leishmaniinae</taxon>
        <taxon>Leptomonas</taxon>
    </lineage>
</organism>
<dbReference type="CDD" id="cd19757">
    <property type="entry name" value="Bbox1"/>
    <property type="match status" value="1"/>
</dbReference>